<organism evidence="2 3">
    <name type="scientific">Petrolisthes manimaculis</name>
    <dbReference type="NCBI Taxonomy" id="1843537"/>
    <lineage>
        <taxon>Eukaryota</taxon>
        <taxon>Metazoa</taxon>
        <taxon>Ecdysozoa</taxon>
        <taxon>Arthropoda</taxon>
        <taxon>Crustacea</taxon>
        <taxon>Multicrustacea</taxon>
        <taxon>Malacostraca</taxon>
        <taxon>Eumalacostraca</taxon>
        <taxon>Eucarida</taxon>
        <taxon>Decapoda</taxon>
        <taxon>Pleocyemata</taxon>
        <taxon>Anomura</taxon>
        <taxon>Galatheoidea</taxon>
        <taxon>Porcellanidae</taxon>
        <taxon>Petrolisthes</taxon>
    </lineage>
</organism>
<feature type="region of interest" description="Disordered" evidence="1">
    <location>
        <begin position="1"/>
        <end position="57"/>
    </location>
</feature>
<feature type="compositionally biased region" description="Low complexity" evidence="1">
    <location>
        <begin position="69"/>
        <end position="79"/>
    </location>
</feature>
<name>A0AAE1P4R6_9EUCA</name>
<comment type="caution">
    <text evidence="2">The sequence shown here is derived from an EMBL/GenBank/DDBJ whole genome shotgun (WGS) entry which is preliminary data.</text>
</comment>
<dbReference type="EMBL" id="JAWZYT010002915">
    <property type="protein sequence ID" value="KAK4301171.1"/>
    <property type="molecule type" value="Genomic_DNA"/>
</dbReference>
<feature type="region of interest" description="Disordered" evidence="1">
    <location>
        <begin position="125"/>
        <end position="145"/>
    </location>
</feature>
<reference evidence="2" key="1">
    <citation type="submission" date="2023-11" db="EMBL/GenBank/DDBJ databases">
        <title>Genome assemblies of two species of porcelain crab, Petrolisthes cinctipes and Petrolisthes manimaculis (Anomura: Porcellanidae).</title>
        <authorList>
            <person name="Angst P."/>
        </authorList>
    </citation>
    <scope>NUCLEOTIDE SEQUENCE</scope>
    <source>
        <strain evidence="2">PB745_02</strain>
        <tissue evidence="2">Gill</tissue>
    </source>
</reference>
<accession>A0AAE1P4R6</accession>
<gene>
    <name evidence="2" type="ORF">Pmani_026670</name>
</gene>
<keyword evidence="3" id="KW-1185">Reference proteome</keyword>
<feature type="compositionally biased region" description="Basic and acidic residues" evidence="1">
    <location>
        <begin position="125"/>
        <end position="138"/>
    </location>
</feature>
<feature type="compositionally biased region" description="Acidic residues" evidence="1">
    <location>
        <begin position="15"/>
        <end position="36"/>
    </location>
</feature>
<dbReference type="AlphaFoldDB" id="A0AAE1P4R6"/>
<sequence>MGKKRRERDDGVERGDEDGEERGEEDGEESEGEEVWEVERKQRPTTTTIPYPPPPTTQVIRQLSIVVTVSSSSGSSRVSPITGYGRESKRSGGVGMDGMRSVVVEAHRGEVEGARERLRCGCGERERDEVRGDEEGLEHYPISAA</sequence>
<evidence type="ECO:0000313" key="2">
    <source>
        <dbReference type="EMBL" id="KAK4301171.1"/>
    </source>
</evidence>
<evidence type="ECO:0000313" key="3">
    <source>
        <dbReference type="Proteomes" id="UP001292094"/>
    </source>
</evidence>
<protein>
    <submittedName>
        <fullName evidence="2">Uncharacterized protein</fullName>
    </submittedName>
</protein>
<feature type="region of interest" description="Disordered" evidence="1">
    <location>
        <begin position="69"/>
        <end position="97"/>
    </location>
</feature>
<dbReference type="Proteomes" id="UP001292094">
    <property type="component" value="Unassembled WGS sequence"/>
</dbReference>
<proteinExistence type="predicted"/>
<evidence type="ECO:0000256" key="1">
    <source>
        <dbReference type="SAM" id="MobiDB-lite"/>
    </source>
</evidence>